<dbReference type="Proteomes" id="UP000249304">
    <property type="component" value="Unassembled WGS sequence"/>
</dbReference>
<feature type="domain" description="Cellulose-binding Sde182 C-terminal" evidence="3">
    <location>
        <begin position="449"/>
        <end position="526"/>
    </location>
</feature>
<name>A0A2W2F2E7_9ACTN</name>
<dbReference type="InterPro" id="IPR048527">
    <property type="entry name" value="Sde182_C"/>
</dbReference>
<dbReference type="GO" id="GO:0016799">
    <property type="term" value="F:hydrolase activity, hydrolyzing N-glycosyl compounds"/>
    <property type="evidence" value="ECO:0007669"/>
    <property type="project" value="InterPro"/>
</dbReference>
<sequence length="527" mass="58224">MHRRVAVPPTKPSVPWRRRTGVLACAIAALAGMLSVTGGALPAAADSRGDDRPRTVVTTDMEQDDYASLIRYLLYTDELDTQGIVYTSSKFHWSGDGKGTEFFLPDREYSTPQTSWRWTGTRTIQDQALSAYAEVYPNLRRHDPHYPAPDELLSKVKIGNIEFEGEMAEDTEGSDLIRDLLLDRDARPLYLQAWGGTNTIARALKSIEERFAGTEQWPRVKDQVSRKAVILASGLQDETYAKYIAPVWPDIRVQNMAAGYATWGYNCSRGQGNVRGLPADRVYFSGAWIKQNIQIGPLGSLYRSWLDGQSMPGDPLDIFGDPERAPSGWCKPLEPYDFLSEGDNVAFNPLLDTGIQDPDNPLLGSWGGRATRTSTTPNLWTMVDTEKDGAGDDASDYTTLRWAGAAQNDFAARMRWTLTPRYGDGDHAPTVQILGGDTVRARPGSTVALTGRAGDPDRTPVRLSWWQYREEGTYPGTVTITDRGHGRAAVTVPSDATPGQTISVILQGTDQGTFPLTRYDRVIIRVV</sequence>
<evidence type="ECO:0008006" key="6">
    <source>
        <dbReference type="Google" id="ProtNLM"/>
    </source>
</evidence>
<evidence type="ECO:0000313" key="5">
    <source>
        <dbReference type="Proteomes" id="UP000249304"/>
    </source>
</evidence>
<evidence type="ECO:0000256" key="1">
    <source>
        <dbReference type="SAM" id="SignalP"/>
    </source>
</evidence>
<dbReference type="OrthoDB" id="253051at2"/>
<organism evidence="4 5">
    <name type="scientific">Nonomuraea aridisoli</name>
    <dbReference type="NCBI Taxonomy" id="2070368"/>
    <lineage>
        <taxon>Bacteria</taxon>
        <taxon>Bacillati</taxon>
        <taxon>Actinomycetota</taxon>
        <taxon>Actinomycetes</taxon>
        <taxon>Streptosporangiales</taxon>
        <taxon>Streptosporangiaceae</taxon>
        <taxon>Nonomuraea</taxon>
    </lineage>
</organism>
<dbReference type="Pfam" id="PF07632">
    <property type="entry name" value="Sde182_NH-like"/>
    <property type="match status" value="1"/>
</dbReference>
<gene>
    <name evidence="4" type="ORF">C1J01_13215</name>
</gene>
<feature type="domain" description="Cellulose-binding Sde182 nucleoside hydrolase-like" evidence="2">
    <location>
        <begin position="54"/>
        <end position="369"/>
    </location>
</feature>
<dbReference type="AlphaFoldDB" id="A0A2W2F2E7"/>
<dbReference type="Gene3D" id="2.60.40.10">
    <property type="entry name" value="Immunoglobulins"/>
    <property type="match status" value="1"/>
</dbReference>
<keyword evidence="5" id="KW-1185">Reference proteome</keyword>
<protein>
    <recommendedName>
        <fullName evidence="6">DUF1593 domain-containing protein</fullName>
    </recommendedName>
</protein>
<dbReference type="InterPro" id="IPR013783">
    <property type="entry name" value="Ig-like_fold"/>
</dbReference>
<accession>A0A2W2F2E7</accession>
<feature type="signal peptide" evidence="1">
    <location>
        <begin position="1"/>
        <end position="40"/>
    </location>
</feature>
<dbReference type="Pfam" id="PF21027">
    <property type="entry name" value="Sde0182_C"/>
    <property type="match status" value="1"/>
</dbReference>
<keyword evidence="1" id="KW-0732">Signal</keyword>
<evidence type="ECO:0000259" key="2">
    <source>
        <dbReference type="Pfam" id="PF07632"/>
    </source>
</evidence>
<proteinExistence type="predicted"/>
<dbReference type="EMBL" id="POUD01000043">
    <property type="protein sequence ID" value="PZG19098.1"/>
    <property type="molecule type" value="Genomic_DNA"/>
</dbReference>
<dbReference type="GO" id="GO:0005975">
    <property type="term" value="P:carbohydrate metabolic process"/>
    <property type="evidence" value="ECO:0007669"/>
    <property type="project" value="UniProtKB-ARBA"/>
</dbReference>
<dbReference type="InterPro" id="IPR036452">
    <property type="entry name" value="Ribo_hydro-like"/>
</dbReference>
<dbReference type="InterPro" id="IPR011483">
    <property type="entry name" value="Sde182_NH-like"/>
</dbReference>
<evidence type="ECO:0000313" key="4">
    <source>
        <dbReference type="EMBL" id="PZG19098.1"/>
    </source>
</evidence>
<dbReference type="Gene3D" id="3.90.245.10">
    <property type="entry name" value="Ribonucleoside hydrolase-like"/>
    <property type="match status" value="1"/>
</dbReference>
<reference evidence="4 5" key="1">
    <citation type="submission" date="2018-01" db="EMBL/GenBank/DDBJ databases">
        <title>Draft genome sequence of Nonomuraea sp. KC333.</title>
        <authorList>
            <person name="Sahin N."/>
            <person name="Saygin H."/>
            <person name="Ay H."/>
        </authorList>
    </citation>
    <scope>NUCLEOTIDE SEQUENCE [LARGE SCALE GENOMIC DNA]</scope>
    <source>
        <strain evidence="4 5">KC333</strain>
    </source>
</reference>
<feature type="chain" id="PRO_5038468456" description="DUF1593 domain-containing protein" evidence="1">
    <location>
        <begin position="41"/>
        <end position="527"/>
    </location>
</feature>
<comment type="caution">
    <text evidence="4">The sequence shown here is derived from an EMBL/GenBank/DDBJ whole genome shotgun (WGS) entry which is preliminary data.</text>
</comment>
<evidence type="ECO:0000259" key="3">
    <source>
        <dbReference type="Pfam" id="PF21027"/>
    </source>
</evidence>